<organism evidence="2">
    <name type="scientific">human gut metagenome</name>
    <dbReference type="NCBI Taxonomy" id="408170"/>
    <lineage>
        <taxon>unclassified sequences</taxon>
        <taxon>metagenomes</taxon>
        <taxon>organismal metagenomes</taxon>
    </lineage>
</organism>
<feature type="region of interest" description="Disordered" evidence="1">
    <location>
        <begin position="1"/>
        <end position="21"/>
    </location>
</feature>
<name>W1YT18_9ZZZZ</name>
<gene>
    <name evidence="2" type="ORF">Q604_UNBC00306G0001</name>
</gene>
<protein>
    <submittedName>
        <fullName evidence="2">Uncharacterized protein</fullName>
    </submittedName>
</protein>
<accession>W1YT18</accession>
<comment type="caution">
    <text evidence="2">The sequence shown here is derived from an EMBL/GenBank/DDBJ whole genome shotgun (WGS) entry which is preliminary data.</text>
</comment>
<dbReference type="AlphaFoldDB" id="W1YT18"/>
<sequence>MNAKPWLASSWKQSDDKLTWT</sequence>
<evidence type="ECO:0000256" key="1">
    <source>
        <dbReference type="SAM" id="MobiDB-lite"/>
    </source>
</evidence>
<feature type="non-terminal residue" evidence="2">
    <location>
        <position position="21"/>
    </location>
</feature>
<evidence type="ECO:0000313" key="2">
    <source>
        <dbReference type="EMBL" id="ETJ45708.1"/>
    </source>
</evidence>
<dbReference type="EMBL" id="AZMM01000306">
    <property type="protein sequence ID" value="ETJ45708.1"/>
    <property type="molecule type" value="Genomic_DNA"/>
</dbReference>
<reference evidence="2" key="1">
    <citation type="submission" date="2013-12" db="EMBL/GenBank/DDBJ databases">
        <title>A Varibaculum cambriense genome reconstructed from a premature infant gut community with otherwise low bacterial novelty that shifts toward anaerobic metabolism during the third week of life.</title>
        <authorList>
            <person name="Brown C.T."/>
            <person name="Sharon I."/>
            <person name="Thomas B.C."/>
            <person name="Castelle C.J."/>
            <person name="Morowitz M.J."/>
            <person name="Banfield J.F."/>
        </authorList>
    </citation>
    <scope>NUCLEOTIDE SEQUENCE</scope>
</reference>
<proteinExistence type="predicted"/>